<organism evidence="3 4">
    <name type="scientific">Lepraria neglecta</name>
    <dbReference type="NCBI Taxonomy" id="209136"/>
    <lineage>
        <taxon>Eukaryota</taxon>
        <taxon>Fungi</taxon>
        <taxon>Dikarya</taxon>
        <taxon>Ascomycota</taxon>
        <taxon>Pezizomycotina</taxon>
        <taxon>Lecanoromycetes</taxon>
        <taxon>OSLEUM clade</taxon>
        <taxon>Lecanoromycetidae</taxon>
        <taxon>Lecanorales</taxon>
        <taxon>Lecanorineae</taxon>
        <taxon>Stereocaulaceae</taxon>
        <taxon>Lepraria</taxon>
    </lineage>
</organism>
<evidence type="ECO:0000313" key="3">
    <source>
        <dbReference type="EMBL" id="KAK3170830.1"/>
    </source>
</evidence>
<evidence type="ECO:0000256" key="2">
    <source>
        <dbReference type="SAM" id="Phobius"/>
    </source>
</evidence>
<name>A0AAE0DIV4_9LECA</name>
<feature type="compositionally biased region" description="Polar residues" evidence="1">
    <location>
        <begin position="182"/>
        <end position="197"/>
    </location>
</feature>
<gene>
    <name evidence="3" type="ORF">OEA41_002914</name>
</gene>
<feature type="compositionally biased region" description="Polar residues" evidence="1">
    <location>
        <begin position="316"/>
        <end position="325"/>
    </location>
</feature>
<keyword evidence="2" id="KW-0812">Transmembrane</keyword>
<keyword evidence="2" id="KW-0472">Membrane</keyword>
<protein>
    <submittedName>
        <fullName evidence="3">Uncharacterized protein</fullName>
    </submittedName>
</protein>
<feature type="compositionally biased region" description="Basic and acidic residues" evidence="1">
    <location>
        <begin position="247"/>
        <end position="257"/>
    </location>
</feature>
<evidence type="ECO:0000256" key="1">
    <source>
        <dbReference type="SAM" id="MobiDB-lite"/>
    </source>
</evidence>
<dbReference type="EMBL" id="JASNWA010000008">
    <property type="protein sequence ID" value="KAK3170830.1"/>
    <property type="molecule type" value="Genomic_DNA"/>
</dbReference>
<feature type="compositionally biased region" description="Basic and acidic residues" evidence="1">
    <location>
        <begin position="363"/>
        <end position="377"/>
    </location>
</feature>
<reference evidence="3" key="1">
    <citation type="submission" date="2022-11" db="EMBL/GenBank/DDBJ databases">
        <title>Chromosomal genome sequence assembly and mating type (MAT) locus characterization of the leprose asexual lichenized fungus Lepraria neglecta (Nyl.) Erichsen.</title>
        <authorList>
            <person name="Allen J.L."/>
            <person name="Pfeffer B."/>
        </authorList>
    </citation>
    <scope>NUCLEOTIDE SEQUENCE</scope>
    <source>
        <strain evidence="3">Allen 5258</strain>
    </source>
</reference>
<feature type="region of interest" description="Disordered" evidence="1">
    <location>
        <begin position="156"/>
        <end position="232"/>
    </location>
</feature>
<comment type="caution">
    <text evidence="3">The sequence shown here is derived from an EMBL/GenBank/DDBJ whole genome shotgun (WGS) entry which is preliminary data.</text>
</comment>
<dbReference type="AlphaFoldDB" id="A0AAE0DIV4"/>
<feature type="region of interest" description="Disordered" evidence="1">
    <location>
        <begin position="37"/>
        <end position="86"/>
    </location>
</feature>
<dbReference type="Proteomes" id="UP001276659">
    <property type="component" value="Unassembled WGS sequence"/>
</dbReference>
<keyword evidence="2" id="KW-1133">Transmembrane helix</keyword>
<feature type="transmembrane region" description="Helical" evidence="2">
    <location>
        <begin position="6"/>
        <end position="29"/>
    </location>
</feature>
<feature type="compositionally biased region" description="Basic and acidic residues" evidence="1">
    <location>
        <begin position="199"/>
        <end position="213"/>
    </location>
</feature>
<feature type="region of interest" description="Disordered" evidence="1">
    <location>
        <begin position="310"/>
        <end position="393"/>
    </location>
</feature>
<evidence type="ECO:0000313" key="4">
    <source>
        <dbReference type="Proteomes" id="UP001276659"/>
    </source>
</evidence>
<feature type="region of interest" description="Disordered" evidence="1">
    <location>
        <begin position="244"/>
        <end position="266"/>
    </location>
</feature>
<keyword evidence="4" id="KW-1185">Reference proteome</keyword>
<accession>A0AAE0DIV4</accession>
<proteinExistence type="predicted"/>
<sequence>MELLPIIVVVSLLGFFITLTTILFTWQYLKARERRRRRRSSGSYHRPTRQLTLRSGQVIPKSEAQDTASTRDPISIDLPSPLPPTELTHTVTFEVDARRDSQPRSMVAVHEHGGPPILADLEAQYQNTDRSEKISSEPPRCKEHLVIAKARAQSIPLSSGPDRKGSLIVPRPSLVNIESRRPSASKSAGSQHSRLNASKSRESQTRRSSREIAESLQKGFKGPSILGGEAPELPVSPVISNCSTHIPESRRTSERRPSAQTFDSATVSSRVISDSIQRPPPLFSSVNYTPHVRFAATDDVNRISFFSTTDSTTSSIASGQVSPVSPISRAPPSSKVELTHYSPPSPETLSPTHPPSPPSLRDTPPHLDTPEFGEKSFFDSATSSDEPIPLQRDPLQRGVSVMSNRSVLTIASSEISSNWTIGNAKVVNIYPSVAQQARSPPPYARTLRSKYGRYPWGRRDKALPVIPTSPLSQTEFGPL</sequence>